<evidence type="ECO:0000313" key="8">
    <source>
        <dbReference type="Proteomes" id="UP000712673"/>
    </source>
</evidence>
<proteinExistence type="predicted"/>
<accession>A0A937W5B2</accession>
<dbReference type="Gene3D" id="3.40.50.150">
    <property type="entry name" value="Vaccinia Virus protein VP39"/>
    <property type="match status" value="1"/>
</dbReference>
<reference evidence="7" key="1">
    <citation type="submission" date="2019-03" db="EMBL/GenBank/DDBJ databases">
        <title>Lake Tanganyika Metagenome-Assembled Genomes (MAGs).</title>
        <authorList>
            <person name="Tran P."/>
        </authorList>
    </citation>
    <scope>NUCLEOTIDE SEQUENCE</scope>
    <source>
        <strain evidence="7">K_DeepCast_65m_m2_066</strain>
    </source>
</reference>
<organism evidence="7 8">
    <name type="scientific">Tectimicrobiota bacterium</name>
    <dbReference type="NCBI Taxonomy" id="2528274"/>
    <lineage>
        <taxon>Bacteria</taxon>
        <taxon>Pseudomonadati</taxon>
        <taxon>Nitrospinota/Tectimicrobiota group</taxon>
        <taxon>Candidatus Tectimicrobiota</taxon>
    </lineage>
</organism>
<dbReference type="PRINTS" id="PR00507">
    <property type="entry name" value="N12N6MTFRASE"/>
</dbReference>
<dbReference type="GO" id="GO:0032259">
    <property type="term" value="P:methylation"/>
    <property type="evidence" value="ECO:0007669"/>
    <property type="project" value="UniProtKB-KW"/>
</dbReference>
<dbReference type="GO" id="GO:0006304">
    <property type="term" value="P:DNA modification"/>
    <property type="evidence" value="ECO:0007669"/>
    <property type="project" value="InterPro"/>
</dbReference>
<comment type="catalytic activity">
    <reaction evidence="5">
        <text>a 2'-deoxyadenosine in DNA + S-adenosyl-L-methionine = an N(6)-methyl-2'-deoxyadenosine in DNA + S-adenosyl-L-homocysteine + H(+)</text>
        <dbReference type="Rhea" id="RHEA:15197"/>
        <dbReference type="Rhea" id="RHEA-COMP:12418"/>
        <dbReference type="Rhea" id="RHEA-COMP:12419"/>
        <dbReference type="ChEBI" id="CHEBI:15378"/>
        <dbReference type="ChEBI" id="CHEBI:57856"/>
        <dbReference type="ChEBI" id="CHEBI:59789"/>
        <dbReference type="ChEBI" id="CHEBI:90615"/>
        <dbReference type="ChEBI" id="CHEBI:90616"/>
        <dbReference type="EC" id="2.1.1.72"/>
    </reaction>
</comment>
<dbReference type="EC" id="2.1.1.72" evidence="1"/>
<name>A0A937W5B2_UNCTE</name>
<protein>
    <recommendedName>
        <fullName evidence="1">site-specific DNA-methyltransferase (adenine-specific)</fullName>
        <ecNumber evidence="1">2.1.1.72</ecNumber>
    </recommendedName>
</protein>
<evidence type="ECO:0000256" key="1">
    <source>
        <dbReference type="ARBA" id="ARBA00011900"/>
    </source>
</evidence>
<evidence type="ECO:0000256" key="5">
    <source>
        <dbReference type="ARBA" id="ARBA00047942"/>
    </source>
</evidence>
<evidence type="ECO:0000259" key="6">
    <source>
        <dbReference type="Pfam" id="PF07669"/>
    </source>
</evidence>
<dbReference type="EMBL" id="VGLS01000746">
    <property type="protein sequence ID" value="MBM3225980.1"/>
    <property type="molecule type" value="Genomic_DNA"/>
</dbReference>
<dbReference type="Proteomes" id="UP000712673">
    <property type="component" value="Unassembled WGS sequence"/>
</dbReference>
<sequence>MISDLPRALTALANGLLTQSRNQALREALAHGVLDAEGYYAQLVCLCTRLLFMLAAEAQGLWLGAPAFPAVPQRYQRFYGLSRLAPEDVPRRPQATSAYRQLVRLLEDCGSATAKSQDGVPALGSFFHPAQAFPALQDCTLADHDLYPVVRALTTLPPGPAGLAGEALADLALALRAWQPVCQKTAGTWTFGLRPAALPTPPLPPALVTRLVHSTLDPVLDAACAQTAPETALLQLKLGDPACGHGTFLRAAAQHLAERLATLRTGQPVAPSEVLRQARYEVMQHCLYGVDLHAAAVDVCRLSLALDSLCPGATFEALVHHIRWGDSLLGATPTLLAQGIPEAAFARRPGDDKAVATALRKRNHLERLGQLAMEFAGPESAPLVVPQASEPSCAATDLCADAWCAAFLWPKTRDAAPAVTHHVFYRLQHTPTQVPAATRAMITQLAVQHRFLHWHLAFPEVFTLSPAEKADAPAGPGWQEGFDVLLGKPPWQARPSAQTASLLGYLARYHSPATRGLHVTALFIETARRLLRPHGRLGFVIPTPLLLSQPALFERLLREEALCSLYTIANDLRLLPHLPRTTAVSLLTLAGTGHRQDGADIVWGIRQLEALDEATGHLTLHAADLALLHPNTHAWPLWRTASEAAFTRAIAHRMPILRAQPEGADAGWGAQAMTMLQLTRDAALLRTRQELEHAGWRLHGEVFRRGQAISLPVYEAAMLRPLGTLAPLSTPQCWIAPEHIMQAVASLPPVFLHAYRRRRADDLLKVLAAWLAGYHLNQGHQTCTRETLSQVYNPMFQALAPTPGAWVAAPELAREWPLTPGDLLLIKRQRDILTLA</sequence>
<dbReference type="AlphaFoldDB" id="A0A937W5B2"/>
<dbReference type="InterPro" id="IPR050953">
    <property type="entry name" value="N4_N6_ade-DNA_methylase"/>
</dbReference>
<keyword evidence="3" id="KW-0808">Transferase</keyword>
<dbReference type="InterPro" id="IPR011639">
    <property type="entry name" value="MethylTrfase_TaqI-like_dom"/>
</dbReference>
<feature type="domain" description="Type II methyltransferase M.TaqI-like" evidence="6">
    <location>
        <begin position="285"/>
        <end position="566"/>
    </location>
</feature>
<dbReference type="Pfam" id="PF07669">
    <property type="entry name" value="Eco57I"/>
    <property type="match status" value="1"/>
</dbReference>
<dbReference type="InterPro" id="IPR029063">
    <property type="entry name" value="SAM-dependent_MTases_sf"/>
</dbReference>
<dbReference type="GO" id="GO:0009007">
    <property type="term" value="F:site-specific DNA-methyltransferase (adenine-specific) activity"/>
    <property type="evidence" value="ECO:0007669"/>
    <property type="project" value="UniProtKB-EC"/>
</dbReference>
<comment type="caution">
    <text evidence="7">The sequence shown here is derived from an EMBL/GenBank/DDBJ whole genome shotgun (WGS) entry which is preliminary data.</text>
</comment>
<evidence type="ECO:0000313" key="7">
    <source>
        <dbReference type="EMBL" id="MBM3225980.1"/>
    </source>
</evidence>
<evidence type="ECO:0000256" key="2">
    <source>
        <dbReference type="ARBA" id="ARBA00022603"/>
    </source>
</evidence>
<gene>
    <name evidence="7" type="ORF">FJZ47_19590</name>
</gene>
<keyword evidence="4" id="KW-0949">S-adenosyl-L-methionine</keyword>
<dbReference type="PANTHER" id="PTHR33841:SF1">
    <property type="entry name" value="DNA METHYLTRANSFERASE A"/>
    <property type="match status" value="1"/>
</dbReference>
<keyword evidence="2" id="KW-0489">Methyltransferase</keyword>
<dbReference type="SUPFAM" id="SSF53335">
    <property type="entry name" value="S-adenosyl-L-methionine-dependent methyltransferases"/>
    <property type="match status" value="1"/>
</dbReference>
<evidence type="ECO:0000256" key="4">
    <source>
        <dbReference type="ARBA" id="ARBA00022691"/>
    </source>
</evidence>
<dbReference type="PANTHER" id="PTHR33841">
    <property type="entry name" value="DNA METHYLTRANSFERASE YEEA-RELATED"/>
    <property type="match status" value="1"/>
</dbReference>
<evidence type="ECO:0000256" key="3">
    <source>
        <dbReference type="ARBA" id="ARBA00022679"/>
    </source>
</evidence>
<feature type="non-terminal residue" evidence="7">
    <location>
        <position position="836"/>
    </location>
</feature>